<evidence type="ECO:0000256" key="1">
    <source>
        <dbReference type="RuleBase" id="RU004349"/>
    </source>
</evidence>
<dbReference type="EMBL" id="CP016174">
    <property type="protein sequence ID" value="ANN21718.1"/>
    <property type="molecule type" value="Genomic_DNA"/>
</dbReference>
<feature type="transmembrane region" description="Helical" evidence="2">
    <location>
        <begin position="50"/>
        <end position="75"/>
    </location>
</feature>
<dbReference type="AlphaFoldDB" id="A0A193CBH6"/>
<dbReference type="STRING" id="31958.SD37_12130"/>
<feature type="transmembrane region" description="Helical" evidence="2">
    <location>
        <begin position="245"/>
        <end position="264"/>
    </location>
</feature>
<feature type="transmembrane region" description="Helical" evidence="2">
    <location>
        <begin position="186"/>
        <end position="207"/>
    </location>
</feature>
<proteinExistence type="inferred from homology"/>
<dbReference type="KEGG" id="aori:SD37_12130"/>
<evidence type="ECO:0000256" key="2">
    <source>
        <dbReference type="SAM" id="Phobius"/>
    </source>
</evidence>
<dbReference type="PRINTS" id="PR00303">
    <property type="entry name" value="SECYTRNLCASE"/>
</dbReference>
<dbReference type="GO" id="GO:0016020">
    <property type="term" value="C:membrane"/>
    <property type="evidence" value="ECO:0007669"/>
    <property type="project" value="InterPro"/>
</dbReference>
<dbReference type="PIRSF" id="PIRSF004557">
    <property type="entry name" value="SecY"/>
    <property type="match status" value="1"/>
</dbReference>
<organism evidence="3 4">
    <name type="scientific">Amycolatopsis orientalis</name>
    <name type="common">Nocardia orientalis</name>
    <dbReference type="NCBI Taxonomy" id="31958"/>
    <lineage>
        <taxon>Bacteria</taxon>
        <taxon>Bacillati</taxon>
        <taxon>Actinomycetota</taxon>
        <taxon>Actinomycetes</taxon>
        <taxon>Pseudonocardiales</taxon>
        <taxon>Pseudonocardiaceae</taxon>
        <taxon>Amycolatopsis</taxon>
    </lineage>
</organism>
<dbReference type="Gene3D" id="1.10.3370.10">
    <property type="entry name" value="SecY subunit domain"/>
    <property type="match status" value="1"/>
</dbReference>
<feature type="transmembrane region" description="Helical" evidence="2">
    <location>
        <begin position="331"/>
        <end position="353"/>
    </location>
</feature>
<dbReference type="InterPro" id="IPR002208">
    <property type="entry name" value="SecY/SEC61-alpha"/>
</dbReference>
<dbReference type="GO" id="GO:0015031">
    <property type="term" value="P:protein transport"/>
    <property type="evidence" value="ECO:0007669"/>
    <property type="project" value="InterPro"/>
</dbReference>
<keyword evidence="2" id="KW-0472">Membrane</keyword>
<dbReference type="Proteomes" id="UP000093695">
    <property type="component" value="Chromosome"/>
</dbReference>
<feature type="transmembrane region" description="Helical" evidence="2">
    <location>
        <begin position="106"/>
        <end position="125"/>
    </location>
</feature>
<accession>A0A193CBH6</accession>
<reference evidence="3 4" key="1">
    <citation type="journal article" date="2015" name="Genome Announc.">
        <title>Draft Genome Sequence of Norvancomycin-Producing Strain Amycolatopsis orientalis CPCC200066.</title>
        <authorList>
            <person name="Lei X."/>
            <person name="Yuan F."/>
            <person name="Shi Y."/>
            <person name="Li X."/>
            <person name="Wang L."/>
            <person name="Hong B."/>
        </authorList>
    </citation>
    <scope>NUCLEOTIDE SEQUENCE [LARGE SCALE GENOMIC DNA]</scope>
    <source>
        <strain evidence="3 4">B-37</strain>
    </source>
</reference>
<keyword evidence="2" id="KW-1133">Transmembrane helix</keyword>
<gene>
    <name evidence="3" type="ORF">SD37_12130</name>
</gene>
<protein>
    <submittedName>
        <fullName evidence="3">Preprotein translocase subunit SecY</fullName>
    </submittedName>
</protein>
<evidence type="ECO:0000313" key="4">
    <source>
        <dbReference type="Proteomes" id="UP000093695"/>
    </source>
</evidence>
<evidence type="ECO:0000313" key="3">
    <source>
        <dbReference type="EMBL" id="ANN21718.1"/>
    </source>
</evidence>
<sequence length="398" mass="42750">MNDHASLHRRILVTLGVVVVYRLGQSLPTPHVTVRAPEGDHPLRWILDLLTGGGLSTLPVFAFGVLPCLAAPPVLRALIALIPRLAALRAEGEAGARVLTRYRRRLTVLLGLLGAVAVLGFRGQGVLDGRSAVAVACLTAGAAVVTRLTEVITDRGFGDGVRILLLAQILAVLPPEFLRLYEKTGWAAIAVMAVVTLSVTVITIVLAQGQRRVPVQYAKRMIGTRAYGGTSTYIPLRFPQSNSPAVLAAVLLSVPVLLPGASWLEWLRDEGNPGRIAVYFVLVCLFAFSRAAVTQDMDKVAAELARVGGFVPGIRPGTPTAEYLDYVNRRIIAFGAFCSGVVALIPVTGLALLDVSPRVPVAAVTLQLVLVFLVSVSLDTTRQIQARRLQRRYEPFLR</sequence>
<comment type="similarity">
    <text evidence="1">Belongs to the SecY/SEC61-alpha family.</text>
</comment>
<dbReference type="eggNOG" id="COG0201">
    <property type="taxonomic scope" value="Bacteria"/>
</dbReference>
<feature type="transmembrane region" description="Helical" evidence="2">
    <location>
        <begin position="359"/>
        <end position="378"/>
    </location>
</feature>
<dbReference type="PANTHER" id="PTHR10906">
    <property type="entry name" value="SECY/SEC61-ALPHA FAMILY MEMBER"/>
    <property type="match status" value="1"/>
</dbReference>
<feature type="transmembrane region" description="Helical" evidence="2">
    <location>
        <begin position="276"/>
        <end position="293"/>
    </location>
</feature>
<dbReference type="SUPFAM" id="SSF103491">
    <property type="entry name" value="Preprotein translocase SecY subunit"/>
    <property type="match status" value="1"/>
</dbReference>
<name>A0A193CBH6_AMYOR</name>
<keyword evidence="2" id="KW-0812">Transmembrane</keyword>
<dbReference type="InterPro" id="IPR023201">
    <property type="entry name" value="SecY_dom_sf"/>
</dbReference>
<keyword evidence="4" id="KW-1185">Reference proteome</keyword>
<dbReference type="Pfam" id="PF00344">
    <property type="entry name" value="SecY"/>
    <property type="match status" value="1"/>
</dbReference>
<dbReference type="RefSeq" id="WP_044854126.1">
    <property type="nucleotide sequence ID" value="NZ_CP016174.1"/>
</dbReference>